<dbReference type="SMART" id="SM00753">
    <property type="entry name" value="PAM"/>
    <property type="match status" value="1"/>
</dbReference>
<feature type="region of interest" description="Disordered" evidence="3">
    <location>
        <begin position="1"/>
        <end position="43"/>
    </location>
</feature>
<dbReference type="GO" id="GO:0030234">
    <property type="term" value="F:enzyme regulator activity"/>
    <property type="evidence" value="ECO:0007669"/>
    <property type="project" value="InterPro"/>
</dbReference>
<dbReference type="InterPro" id="IPR011990">
    <property type="entry name" value="TPR-like_helical_dom_sf"/>
</dbReference>
<keyword evidence="6" id="KW-1185">Reference proteome</keyword>
<dbReference type="GO" id="GO:0042176">
    <property type="term" value="P:regulation of protein catabolic process"/>
    <property type="evidence" value="ECO:0007669"/>
    <property type="project" value="InterPro"/>
</dbReference>
<feature type="region of interest" description="Disordered" evidence="3">
    <location>
        <begin position="396"/>
        <end position="428"/>
    </location>
</feature>
<dbReference type="GO" id="GO:0006511">
    <property type="term" value="P:ubiquitin-dependent protein catabolic process"/>
    <property type="evidence" value="ECO:0007669"/>
    <property type="project" value="TreeGrafter"/>
</dbReference>
<reference evidence="5 6" key="1">
    <citation type="submission" date="2024-01" db="EMBL/GenBank/DDBJ databases">
        <authorList>
            <person name="Alioto T."/>
            <person name="Alioto T."/>
            <person name="Gomez Garrido J."/>
        </authorList>
    </citation>
    <scope>NUCLEOTIDE SEQUENCE [LARGE SCALE GENOMIC DNA]</scope>
</reference>
<accession>A0AAV1Q8U9</accession>
<evidence type="ECO:0000256" key="1">
    <source>
        <dbReference type="ARBA" id="ARBA00007912"/>
    </source>
</evidence>
<evidence type="ECO:0000313" key="6">
    <source>
        <dbReference type="Proteomes" id="UP001314229"/>
    </source>
</evidence>
<dbReference type="Pfam" id="PF25573">
    <property type="entry name" value="TPR_PSMD3_N"/>
    <property type="match status" value="1"/>
</dbReference>
<feature type="compositionally biased region" description="Basic and acidic residues" evidence="3">
    <location>
        <begin position="396"/>
        <end position="419"/>
    </location>
</feature>
<dbReference type="PANTHER" id="PTHR10758">
    <property type="entry name" value="26S PROTEASOME NON-ATPASE REGULATORY SUBUNIT 3/COP9 SIGNALOSOME COMPLEX SUBUNIT 3"/>
    <property type="match status" value="1"/>
</dbReference>
<comment type="similarity">
    <text evidence="1">Belongs to the proteasome subunit S3 family.</text>
</comment>
<dbReference type="InterPro" id="IPR057985">
    <property type="entry name" value="TPR_PSMD3_N"/>
</dbReference>
<proteinExistence type="inferred from homology"/>
<dbReference type="Pfam" id="PF08375">
    <property type="entry name" value="Rpn3_C"/>
    <property type="match status" value="1"/>
</dbReference>
<keyword evidence="2 5" id="KW-0647">Proteasome</keyword>
<dbReference type="PANTHER" id="PTHR10758:SF2">
    <property type="entry name" value="26S PROTEASOME NON-ATPASE REGULATORY SUBUNIT 3"/>
    <property type="match status" value="1"/>
</dbReference>
<name>A0AAV1Q8U9_SCOSC</name>
<dbReference type="Gene3D" id="1.25.40.10">
    <property type="entry name" value="Tetratricopeptide repeat domain"/>
    <property type="match status" value="1"/>
</dbReference>
<organism evidence="5 6">
    <name type="scientific">Scomber scombrus</name>
    <name type="common">Atlantic mackerel</name>
    <name type="synonym">Scomber vernalis</name>
    <dbReference type="NCBI Taxonomy" id="13677"/>
    <lineage>
        <taxon>Eukaryota</taxon>
        <taxon>Metazoa</taxon>
        <taxon>Chordata</taxon>
        <taxon>Craniata</taxon>
        <taxon>Vertebrata</taxon>
        <taxon>Euteleostomi</taxon>
        <taxon>Actinopterygii</taxon>
        <taxon>Neopterygii</taxon>
        <taxon>Teleostei</taxon>
        <taxon>Neoteleostei</taxon>
        <taxon>Acanthomorphata</taxon>
        <taxon>Pelagiaria</taxon>
        <taxon>Scombriformes</taxon>
        <taxon>Scombridae</taxon>
        <taxon>Scomber</taxon>
    </lineage>
</organism>
<comment type="caution">
    <text evidence="5">The sequence shown here is derived from an EMBL/GenBank/DDBJ whole genome shotgun (WGS) entry which is preliminary data.</text>
</comment>
<dbReference type="InterPro" id="IPR036390">
    <property type="entry name" value="WH_DNA-bd_sf"/>
</dbReference>
<feature type="compositionally biased region" description="Basic and acidic residues" evidence="3">
    <location>
        <begin position="1"/>
        <end position="24"/>
    </location>
</feature>
<dbReference type="SMART" id="SM00088">
    <property type="entry name" value="PINT"/>
    <property type="match status" value="1"/>
</dbReference>
<protein>
    <submittedName>
        <fullName evidence="5">S proteasome non-ATPase regulatory subunit 3</fullName>
    </submittedName>
</protein>
<dbReference type="InterPro" id="IPR013586">
    <property type="entry name" value="PSMD3_C"/>
</dbReference>
<dbReference type="Pfam" id="PF01399">
    <property type="entry name" value="PCI"/>
    <property type="match status" value="1"/>
</dbReference>
<dbReference type="AlphaFoldDB" id="A0AAV1Q8U9"/>
<dbReference type="Proteomes" id="UP001314229">
    <property type="component" value="Unassembled WGS sequence"/>
</dbReference>
<dbReference type="InterPro" id="IPR050756">
    <property type="entry name" value="CSN3"/>
</dbReference>
<dbReference type="GO" id="GO:0008541">
    <property type="term" value="C:proteasome regulatory particle, lid subcomplex"/>
    <property type="evidence" value="ECO:0007669"/>
    <property type="project" value="TreeGrafter"/>
</dbReference>
<dbReference type="SUPFAM" id="SSF46785">
    <property type="entry name" value="Winged helix' DNA-binding domain"/>
    <property type="match status" value="1"/>
</dbReference>
<dbReference type="PROSITE" id="PS50250">
    <property type="entry name" value="PCI"/>
    <property type="match status" value="1"/>
</dbReference>
<evidence type="ECO:0000313" key="5">
    <source>
        <dbReference type="EMBL" id="CAK6980498.1"/>
    </source>
</evidence>
<evidence type="ECO:0000256" key="3">
    <source>
        <dbReference type="SAM" id="MobiDB-lite"/>
    </source>
</evidence>
<dbReference type="EMBL" id="CAWUFR010000695">
    <property type="protein sequence ID" value="CAK6980498.1"/>
    <property type="molecule type" value="Genomic_DNA"/>
</dbReference>
<sequence length="428" mass="49260">MKEAAVKRRADKAAKEAKEKKEPQDVEMPEEEAASPARAQDSLTLDDIKEHVKQIEKAVSGKEPRFVLRALRALPSTSRRLNTNVLHKAVNGFFTNNTNTRDFLLGFLDEPMEMAEGDVQFRPRIGKSASAPLLPEVEAYLQLLLVVHLTNNKRYTEAQKVSDDLLQKIGSKNRRALDLVAAKCYYYHARVYEFLKQSDTIRSFLHTRLRTATLRHDADGQAVLLNLLLRNYLNFNLYDQAEKLVSKSVFPELANNNEWARYLYYTGECYLYYTPFGEKFQTDGTYTLIIRLRHNVIKTGVRMISLSYSRISLADIAQKLQLDSPEDAEFIVAKAIRDGVIEASINHEKGFVQSKETMDIYGTREPQLAFHQRISFCLDIHNMSVKAMRFPPKAYNKDLESAEERREREQQDLEFAKEMAEDDDDSFP</sequence>
<dbReference type="InterPro" id="IPR000717">
    <property type="entry name" value="PCI_dom"/>
</dbReference>
<evidence type="ECO:0000259" key="4">
    <source>
        <dbReference type="PROSITE" id="PS50250"/>
    </source>
</evidence>
<gene>
    <name evidence="5" type="ORF">FSCOSCO3_A019583</name>
</gene>
<feature type="domain" description="PCI" evidence="4">
    <location>
        <begin position="184"/>
        <end position="359"/>
    </location>
</feature>
<evidence type="ECO:0000256" key="2">
    <source>
        <dbReference type="ARBA" id="ARBA00022942"/>
    </source>
</evidence>